<gene>
    <name evidence="1" type="ORF">METZ01_LOCUS117248</name>
</gene>
<reference evidence="1" key="1">
    <citation type="submission" date="2018-05" db="EMBL/GenBank/DDBJ databases">
        <authorList>
            <person name="Lanie J.A."/>
            <person name="Ng W.-L."/>
            <person name="Kazmierczak K.M."/>
            <person name="Andrzejewski T.M."/>
            <person name="Davidsen T.M."/>
            <person name="Wayne K.J."/>
            <person name="Tettelin H."/>
            <person name="Glass J.I."/>
            <person name="Rusch D."/>
            <person name="Podicherti R."/>
            <person name="Tsui H.-C.T."/>
            <person name="Winkler M.E."/>
        </authorList>
    </citation>
    <scope>NUCLEOTIDE SEQUENCE</scope>
</reference>
<organism evidence="1">
    <name type="scientific">marine metagenome</name>
    <dbReference type="NCBI Taxonomy" id="408172"/>
    <lineage>
        <taxon>unclassified sequences</taxon>
        <taxon>metagenomes</taxon>
        <taxon>ecological metagenomes</taxon>
    </lineage>
</organism>
<feature type="non-terminal residue" evidence="1">
    <location>
        <position position="1"/>
    </location>
</feature>
<sequence length="220" mass="25434">PIPKRQQEERTIRGSGLARRTSKHADKTVVFFLGNAADQWVRASGWMLLHRLGHASRTTHKPEMMVNPAYSHALTLMFESLQDTFGNFGVDFWLKHDDNVKANVPSGKQHNWSREWAVYALQKIMTMRSARKGQLRDAYEALYEMWAQYLNIGRVTLRTPKTFDFSGQSRSNKPEIKNEQELMPGDIQLIDGYLERFEEVMNEEAFPPMEESIAGEILIM</sequence>
<proteinExistence type="predicted"/>
<name>A0A381XI13_9ZZZZ</name>
<accession>A0A381XI13</accession>
<protein>
    <submittedName>
        <fullName evidence="1">Uncharacterized protein</fullName>
    </submittedName>
</protein>
<dbReference type="EMBL" id="UINC01015259">
    <property type="protein sequence ID" value="SVA64394.1"/>
    <property type="molecule type" value="Genomic_DNA"/>
</dbReference>
<dbReference type="AlphaFoldDB" id="A0A381XI13"/>
<evidence type="ECO:0000313" key="1">
    <source>
        <dbReference type="EMBL" id="SVA64394.1"/>
    </source>
</evidence>